<keyword evidence="2 6" id="KW-0479">Metal-binding</keyword>
<comment type="similarity">
    <text evidence="6">Belongs to the peptidase M3 family.</text>
</comment>
<evidence type="ECO:0000256" key="5">
    <source>
        <dbReference type="ARBA" id="ARBA00023049"/>
    </source>
</evidence>
<comment type="caution">
    <text evidence="8">The sequence shown here is derived from an EMBL/GenBank/DDBJ whole genome shotgun (WGS) entry which is preliminary data.</text>
</comment>
<dbReference type="InterPro" id="IPR011976">
    <property type="entry name" value="Pept_M3B_oligopep-rel"/>
</dbReference>
<evidence type="ECO:0000313" key="8">
    <source>
        <dbReference type="EMBL" id="RGC46829.1"/>
    </source>
</evidence>
<dbReference type="InterPro" id="IPR001567">
    <property type="entry name" value="Pept_M3A_M3B_dom"/>
</dbReference>
<keyword evidence="3 6" id="KW-0378">Hydrolase</keyword>
<evidence type="ECO:0000259" key="7">
    <source>
        <dbReference type="Pfam" id="PF01432"/>
    </source>
</evidence>
<dbReference type="EMBL" id="QVFD01000008">
    <property type="protein sequence ID" value="RGC46829.1"/>
    <property type="molecule type" value="Genomic_DNA"/>
</dbReference>
<dbReference type="Pfam" id="PF01432">
    <property type="entry name" value="Peptidase_M3"/>
    <property type="match status" value="1"/>
</dbReference>
<dbReference type="Proteomes" id="UP000261231">
    <property type="component" value="Unassembled WGS sequence"/>
</dbReference>
<evidence type="ECO:0000313" key="9">
    <source>
        <dbReference type="Proteomes" id="UP000261231"/>
    </source>
</evidence>
<dbReference type="GO" id="GO:0004222">
    <property type="term" value="F:metalloendopeptidase activity"/>
    <property type="evidence" value="ECO:0007669"/>
    <property type="project" value="InterPro"/>
</dbReference>
<name>A0A3E2XL66_9FIRM</name>
<reference evidence="8 9" key="1">
    <citation type="submission" date="2018-08" db="EMBL/GenBank/DDBJ databases">
        <title>A genome reference for cultivated species of the human gut microbiota.</title>
        <authorList>
            <person name="Zou Y."/>
            <person name="Xue W."/>
            <person name="Luo G."/>
        </authorList>
    </citation>
    <scope>NUCLEOTIDE SEQUENCE [LARGE SCALE GENOMIC DNA]</scope>
    <source>
        <strain evidence="8 9">AM28-39</strain>
    </source>
</reference>
<protein>
    <submittedName>
        <fullName evidence="8">M3 family oligoendopeptidase</fullName>
    </submittedName>
</protein>
<evidence type="ECO:0000256" key="6">
    <source>
        <dbReference type="RuleBase" id="RU003435"/>
    </source>
</evidence>
<keyword evidence="4 6" id="KW-0862">Zinc</keyword>
<dbReference type="SUPFAM" id="SSF55486">
    <property type="entry name" value="Metalloproteases ('zincins'), catalytic domain"/>
    <property type="match status" value="1"/>
</dbReference>
<evidence type="ECO:0000256" key="1">
    <source>
        <dbReference type="ARBA" id="ARBA00022670"/>
    </source>
</evidence>
<dbReference type="NCBIfam" id="TIGR02289">
    <property type="entry name" value="M3_not_pepF"/>
    <property type="match status" value="1"/>
</dbReference>
<gene>
    <name evidence="8" type="ORF">DW747_09965</name>
</gene>
<sequence length="585" mass="69271">MNNRGHEVSECTDIKRIERFQIMNHFTTFSQYEYVRPDFENAKELIRKSVDKIKNAGTKEAVSKVFKAVNDQQRHLRTMATVAEIRNTIDTTDPFYESEMQCFYENMPLVDLEMQEFQKTVLQSEYLDALKDEYGELYFIRMERLMKLVSKENVENQVEESNLVQLYHKTAAKPVAQFKGEELNFYGLLKKMQDPDRKIRKDALMAWSDLYQSIADDLNDIYTKLINNRIKQAQVLGFKDYTEMMYLSMERFDYDREDVACYREMIRQFVVPVVAEIYEKQRNRLGIDHLYYYDEDMSSPEGNAIPYGTTEEQVQLAQKMYHELSKETGEFFDFMVQHQLFDLETKPGKMQGGYCTFLPDMMAPFIFSNFNRTSADVDVLTHEAGHAFEAYTATRKGVPDEIAFSTSEVAEIHSMSMEYLTYPWMDYFFKDSADQYRKTHLEEGLRVIPYMACVDEFQHEVYAQKMTDEDKRYQLWHALEEKYMPWRDYDGDPFLEAGGFWMQKQHIFMCPFYYIDYSLASMGALEYYIRSIDDRETAWEDYFRLCSLGGSKGYFELLKEGHLSNPFKTGTVEHIMKVLKEKVLQ</sequence>
<feature type="domain" description="Peptidase M3A/M3B catalytic" evidence="7">
    <location>
        <begin position="192"/>
        <end position="575"/>
    </location>
</feature>
<proteinExistence type="inferred from homology"/>
<dbReference type="Gene3D" id="1.10.1370.30">
    <property type="match status" value="1"/>
</dbReference>
<keyword evidence="5 6" id="KW-0482">Metalloprotease</keyword>
<evidence type="ECO:0000256" key="4">
    <source>
        <dbReference type="ARBA" id="ARBA00022833"/>
    </source>
</evidence>
<evidence type="ECO:0000256" key="3">
    <source>
        <dbReference type="ARBA" id="ARBA00022801"/>
    </source>
</evidence>
<comment type="cofactor">
    <cofactor evidence="6">
        <name>Zn(2+)</name>
        <dbReference type="ChEBI" id="CHEBI:29105"/>
    </cofactor>
    <text evidence="6">Binds 1 zinc ion.</text>
</comment>
<dbReference type="AlphaFoldDB" id="A0A3E2XL66"/>
<dbReference type="OrthoDB" id="9762795at2"/>
<accession>A0A3E2XL66</accession>
<dbReference type="GO" id="GO:0006508">
    <property type="term" value="P:proteolysis"/>
    <property type="evidence" value="ECO:0007669"/>
    <property type="project" value="UniProtKB-KW"/>
</dbReference>
<organism evidence="8 9">
    <name type="scientific">Coprococcus catus</name>
    <dbReference type="NCBI Taxonomy" id="116085"/>
    <lineage>
        <taxon>Bacteria</taxon>
        <taxon>Bacillati</taxon>
        <taxon>Bacillota</taxon>
        <taxon>Clostridia</taxon>
        <taxon>Lachnospirales</taxon>
        <taxon>Lachnospiraceae</taxon>
        <taxon>Coprococcus</taxon>
    </lineage>
</organism>
<keyword evidence="9" id="KW-1185">Reference proteome</keyword>
<dbReference type="CDD" id="cd09606">
    <property type="entry name" value="M3B_PepF"/>
    <property type="match status" value="1"/>
</dbReference>
<evidence type="ECO:0000256" key="2">
    <source>
        <dbReference type="ARBA" id="ARBA00022723"/>
    </source>
</evidence>
<keyword evidence="1 6" id="KW-0645">Protease</keyword>
<dbReference type="GO" id="GO:0046872">
    <property type="term" value="F:metal ion binding"/>
    <property type="evidence" value="ECO:0007669"/>
    <property type="project" value="UniProtKB-UniRule"/>
</dbReference>